<gene>
    <name evidence="5" type="ORF">IWQ60_010010</name>
</gene>
<feature type="compositionally biased region" description="Polar residues" evidence="4">
    <location>
        <begin position="1014"/>
        <end position="1023"/>
    </location>
</feature>
<feature type="region of interest" description="Disordered" evidence="4">
    <location>
        <begin position="854"/>
        <end position="1168"/>
    </location>
</feature>
<keyword evidence="1 3" id="KW-0853">WD repeat</keyword>
<dbReference type="Proteomes" id="UP001150569">
    <property type="component" value="Unassembled WGS sequence"/>
</dbReference>
<feature type="compositionally biased region" description="Polar residues" evidence="4">
    <location>
        <begin position="158"/>
        <end position="168"/>
    </location>
</feature>
<dbReference type="SMART" id="SM00320">
    <property type="entry name" value="WD40"/>
    <property type="match status" value="7"/>
</dbReference>
<reference evidence="5" key="1">
    <citation type="submission" date="2022-07" db="EMBL/GenBank/DDBJ databases">
        <title>Phylogenomic reconstructions and comparative analyses of Kickxellomycotina fungi.</title>
        <authorList>
            <person name="Reynolds N.K."/>
            <person name="Stajich J.E."/>
            <person name="Barry K."/>
            <person name="Grigoriev I.V."/>
            <person name="Crous P."/>
            <person name="Smith M.E."/>
        </authorList>
    </citation>
    <scope>NUCLEOTIDE SEQUENCE</scope>
    <source>
        <strain evidence="5">RSA 861</strain>
    </source>
</reference>
<feature type="compositionally biased region" description="Basic and acidic residues" evidence="4">
    <location>
        <begin position="878"/>
        <end position="887"/>
    </location>
</feature>
<evidence type="ECO:0008006" key="7">
    <source>
        <dbReference type="Google" id="ProtNLM"/>
    </source>
</evidence>
<evidence type="ECO:0000256" key="2">
    <source>
        <dbReference type="ARBA" id="ARBA00022737"/>
    </source>
</evidence>
<evidence type="ECO:0000256" key="1">
    <source>
        <dbReference type="ARBA" id="ARBA00022574"/>
    </source>
</evidence>
<dbReference type="PROSITE" id="PS50294">
    <property type="entry name" value="WD_REPEATS_REGION"/>
    <property type="match status" value="2"/>
</dbReference>
<accession>A0A9W8DP83</accession>
<feature type="compositionally biased region" description="Low complexity" evidence="4">
    <location>
        <begin position="1114"/>
        <end position="1128"/>
    </location>
</feature>
<feature type="repeat" description="WD" evidence="3">
    <location>
        <begin position="448"/>
        <end position="482"/>
    </location>
</feature>
<dbReference type="AlphaFoldDB" id="A0A9W8DP83"/>
<dbReference type="PROSITE" id="PS50082">
    <property type="entry name" value="WD_REPEATS_2"/>
    <property type="match status" value="4"/>
</dbReference>
<sequence length="1219" mass="128521">MPPFRPAAVATETNPTALRTRLPPRRSPAFFPSELLASSTTRSASPGPWKPLPKAATFHANLAPAATMPASSIHEAASPPPAGIVDPPHTESSDAQDDAPPAHIRRASAGATSNEDRKKSNLPFGPKKFLDRLIPSFNKPPDTVVGGSPAVRRPPLARTNTRDSVTSIPPSPSQFPAGIDRGARTSVRKDGSIRYLRVRSRHKSTRLLNRLFVAQELHPLLSDPLLSPRSSRYAPSISGSVVEGLNAVANSDGGSAAPRTPRSRVGSNAYVAGRPGTISSFTTNGNFSASSLLRSPSASPRHSQSHPPGPTAPEAVFCLKFNQSGKYLASGGQGTVVRVWRVRCAASTAASPSMEDVKQLDDTMAGVLNTGDGDASAAPGTASETSDTAAGVAPDAFGIFEDAPYREYVGHTRDVLDLAWSKHDFLLSSSMDKTVRLWHISRPSCLCCFHHIDFVTSIAFHPRDDRFFLSGSLDGKVRLWNIPEKKVASWNELPDGHLITAVGFASKEGTLVAAGSHRGLCVFYETDGLKYHTQIQVRSTRGRNARGHKITGIQAIPSSSFGEDKLLITSNDSRIRLYNMKDKSLERKYKGHANNSSQIKATFSPDGKRIICGSEDHQVYVWDTQPSTVRRTVYQDNVYYTQAPMLLSSNSGSGAFKRRDRDQVGMEWFPACDSIVTAAIFAPPETSHWLSVQGDPLLAHHPCHPPSGPALLSSAHSTRSLRPSHLQGGSSTLSISQLGGGGGTIAPPVASLVDGHPGGVTPDDASDRSATSRHPAGTAPSVTSTTNLPHTGVINQDIIVTAGYDGVIRVYRCDTRPESDIARVQSLYARRAHNASTVSAHQPTSAAAGNAVRLGQNHNPSTLSVMSGLSLGNNGNGKADDSERDNSALRPHVRTSVDSTRSTAPSIFEFFGLGKKKPQPASKMPMRHRHQSATVISDVPAHRRRSTTLPGNRTAPLGNPPSSLSKESHRHDNEEEEDGEVDPSASSGSGSSDDSDDGEASGPTVTAHPDGSQWPASRSTASLGVQAPGALSEAGETSSTNTDITQGRRRSVSSSVVQPPRSLPAKSPRAGGPRFTTALSSSLRKSLAAANLSGSSSSSSLAVTPTEPATSLLPKGATKPTSPPTAAADNADIGHSDLNDYVVSSTKEQRVAKAETTPPAPTTGKAATAPAAVSACPNCSSTNLQTFDVVSSSAAPPSDPSVVPTGKLVICMGCRTMIN</sequence>
<feature type="region of interest" description="Disordered" evidence="4">
    <location>
        <begin position="251"/>
        <end position="275"/>
    </location>
</feature>
<evidence type="ECO:0000256" key="3">
    <source>
        <dbReference type="PROSITE-ProRule" id="PRU00221"/>
    </source>
</evidence>
<dbReference type="InterPro" id="IPR036322">
    <property type="entry name" value="WD40_repeat_dom_sf"/>
</dbReference>
<feature type="repeat" description="WD" evidence="3">
    <location>
        <begin position="408"/>
        <end position="441"/>
    </location>
</feature>
<feature type="compositionally biased region" description="Polar residues" evidence="4">
    <location>
        <begin position="896"/>
        <end position="905"/>
    </location>
</feature>
<protein>
    <recommendedName>
        <fullName evidence="7">WD repeat-containing protein 44</fullName>
    </recommendedName>
</protein>
<comment type="caution">
    <text evidence="5">The sequence shown here is derived from an EMBL/GenBank/DDBJ whole genome shotgun (WGS) entry which is preliminary data.</text>
</comment>
<dbReference type="PANTHER" id="PTHR14221:SF0">
    <property type="entry name" value="WD REPEAT-CONTAINING PROTEIN 44"/>
    <property type="match status" value="1"/>
</dbReference>
<feature type="region of interest" description="Disordered" evidence="4">
    <location>
        <begin position="1"/>
        <end position="52"/>
    </location>
</feature>
<dbReference type="Gene3D" id="2.130.10.10">
    <property type="entry name" value="YVTN repeat-like/Quinoprotein amine dehydrogenase"/>
    <property type="match status" value="1"/>
</dbReference>
<dbReference type="OrthoDB" id="1932312at2759"/>
<feature type="compositionally biased region" description="Polar residues" evidence="4">
    <location>
        <begin position="780"/>
        <end position="789"/>
    </location>
</feature>
<keyword evidence="2" id="KW-0677">Repeat</keyword>
<dbReference type="Pfam" id="PF00400">
    <property type="entry name" value="WD40"/>
    <property type="match status" value="4"/>
</dbReference>
<evidence type="ECO:0000313" key="5">
    <source>
        <dbReference type="EMBL" id="KAJ1911721.1"/>
    </source>
</evidence>
<feature type="compositionally biased region" description="Low complexity" evidence="4">
    <location>
        <begin position="1078"/>
        <end position="1102"/>
    </location>
</feature>
<feature type="compositionally biased region" description="Polar residues" evidence="4">
    <location>
        <begin position="714"/>
        <end position="737"/>
    </location>
</feature>
<evidence type="ECO:0000313" key="6">
    <source>
        <dbReference type="Proteomes" id="UP001150569"/>
    </source>
</evidence>
<feature type="compositionally biased region" description="Low complexity" evidence="4">
    <location>
        <begin position="863"/>
        <end position="877"/>
    </location>
</feature>
<dbReference type="EMBL" id="JANBPT010000901">
    <property type="protein sequence ID" value="KAJ1911721.1"/>
    <property type="molecule type" value="Genomic_DNA"/>
</dbReference>
<keyword evidence="6" id="KW-1185">Reference proteome</keyword>
<feature type="region of interest" description="Disordered" evidence="4">
    <location>
        <begin position="708"/>
        <end position="789"/>
    </location>
</feature>
<dbReference type="InterPro" id="IPR001680">
    <property type="entry name" value="WD40_rpt"/>
</dbReference>
<dbReference type="SUPFAM" id="SSF50978">
    <property type="entry name" value="WD40 repeat-like"/>
    <property type="match status" value="1"/>
</dbReference>
<feature type="repeat" description="WD" evidence="3">
    <location>
        <begin position="316"/>
        <end position="350"/>
    </location>
</feature>
<dbReference type="InterPro" id="IPR015943">
    <property type="entry name" value="WD40/YVTN_repeat-like_dom_sf"/>
</dbReference>
<proteinExistence type="predicted"/>
<feature type="region of interest" description="Disordered" evidence="4">
    <location>
        <begin position="69"/>
        <end position="101"/>
    </location>
</feature>
<dbReference type="InterPro" id="IPR040324">
    <property type="entry name" value="WDR44/Dgr2"/>
</dbReference>
<feature type="region of interest" description="Disordered" evidence="4">
    <location>
        <begin position="132"/>
        <end position="180"/>
    </location>
</feature>
<name>A0A9W8DP83_9FUNG</name>
<feature type="compositionally biased region" description="Low complexity" evidence="4">
    <location>
        <begin position="291"/>
        <end position="301"/>
    </location>
</feature>
<feature type="region of interest" description="Disordered" evidence="4">
    <location>
        <begin position="291"/>
        <end position="311"/>
    </location>
</feature>
<evidence type="ECO:0000256" key="4">
    <source>
        <dbReference type="SAM" id="MobiDB-lite"/>
    </source>
</evidence>
<organism evidence="5 6">
    <name type="scientific">Tieghemiomyces parasiticus</name>
    <dbReference type="NCBI Taxonomy" id="78921"/>
    <lineage>
        <taxon>Eukaryota</taxon>
        <taxon>Fungi</taxon>
        <taxon>Fungi incertae sedis</taxon>
        <taxon>Zoopagomycota</taxon>
        <taxon>Kickxellomycotina</taxon>
        <taxon>Dimargaritomycetes</taxon>
        <taxon>Dimargaritales</taxon>
        <taxon>Dimargaritaceae</taxon>
        <taxon>Tieghemiomyces</taxon>
    </lineage>
</organism>
<feature type="repeat" description="WD" evidence="3">
    <location>
        <begin position="603"/>
        <end position="632"/>
    </location>
</feature>
<dbReference type="PANTHER" id="PTHR14221">
    <property type="entry name" value="WD REPEAT DOMAIN 44"/>
    <property type="match status" value="1"/>
</dbReference>
<feature type="compositionally biased region" description="Polar residues" evidence="4">
    <location>
        <begin position="1035"/>
        <end position="1045"/>
    </location>
</feature>
<feature type="compositionally biased region" description="Low complexity" evidence="4">
    <location>
        <begin position="1154"/>
        <end position="1168"/>
    </location>
</feature>